<comment type="caution">
    <text evidence="6">The sequence shown here is derived from an EMBL/GenBank/DDBJ whole genome shotgun (WGS) entry which is preliminary data.</text>
</comment>
<dbReference type="InterPro" id="IPR005119">
    <property type="entry name" value="LysR_subst-bd"/>
</dbReference>
<dbReference type="Gene3D" id="1.10.10.10">
    <property type="entry name" value="Winged helix-like DNA-binding domain superfamily/Winged helix DNA-binding domain"/>
    <property type="match status" value="1"/>
</dbReference>
<evidence type="ECO:0000313" key="6">
    <source>
        <dbReference type="EMBL" id="GAA4648383.1"/>
    </source>
</evidence>
<dbReference type="Pfam" id="PF03466">
    <property type="entry name" value="LysR_substrate"/>
    <property type="match status" value="1"/>
</dbReference>
<reference evidence="7" key="1">
    <citation type="journal article" date="2019" name="Int. J. Syst. Evol. Microbiol.">
        <title>The Global Catalogue of Microorganisms (GCM) 10K type strain sequencing project: providing services to taxonomists for standard genome sequencing and annotation.</title>
        <authorList>
            <consortium name="The Broad Institute Genomics Platform"/>
            <consortium name="The Broad Institute Genome Sequencing Center for Infectious Disease"/>
            <person name="Wu L."/>
            <person name="Ma J."/>
        </authorList>
    </citation>
    <scope>NUCLEOTIDE SEQUENCE [LARGE SCALE GENOMIC DNA]</scope>
    <source>
        <strain evidence="7">JCM 17805</strain>
    </source>
</reference>
<organism evidence="6 7">
    <name type="scientific">Kistimonas scapharcae</name>
    <dbReference type="NCBI Taxonomy" id="1036133"/>
    <lineage>
        <taxon>Bacteria</taxon>
        <taxon>Pseudomonadati</taxon>
        <taxon>Pseudomonadota</taxon>
        <taxon>Gammaproteobacteria</taxon>
        <taxon>Oceanospirillales</taxon>
        <taxon>Endozoicomonadaceae</taxon>
        <taxon>Kistimonas</taxon>
    </lineage>
</organism>
<keyword evidence="3" id="KW-0238">DNA-binding</keyword>
<dbReference type="Pfam" id="PF00126">
    <property type="entry name" value="HTH_1"/>
    <property type="match status" value="1"/>
</dbReference>
<dbReference type="Proteomes" id="UP001500604">
    <property type="component" value="Unassembled WGS sequence"/>
</dbReference>
<accession>A0ABP8UYW4</accession>
<dbReference type="CDD" id="cd05466">
    <property type="entry name" value="PBP2_LTTR_substrate"/>
    <property type="match status" value="1"/>
</dbReference>
<evidence type="ECO:0000256" key="1">
    <source>
        <dbReference type="ARBA" id="ARBA00009437"/>
    </source>
</evidence>
<dbReference type="PROSITE" id="PS50931">
    <property type="entry name" value="HTH_LYSR"/>
    <property type="match status" value="1"/>
</dbReference>
<feature type="domain" description="HTH lysR-type" evidence="5">
    <location>
        <begin position="1"/>
        <end position="58"/>
    </location>
</feature>
<dbReference type="RefSeq" id="WP_345193979.1">
    <property type="nucleotide sequence ID" value="NZ_BAABFL010000065.1"/>
</dbReference>
<evidence type="ECO:0000256" key="4">
    <source>
        <dbReference type="ARBA" id="ARBA00023163"/>
    </source>
</evidence>
<gene>
    <name evidence="6" type="primary">hdfR</name>
    <name evidence="6" type="ORF">GCM10023116_06500</name>
</gene>
<evidence type="ECO:0000256" key="2">
    <source>
        <dbReference type="ARBA" id="ARBA00023015"/>
    </source>
</evidence>
<evidence type="ECO:0000313" key="7">
    <source>
        <dbReference type="Proteomes" id="UP001500604"/>
    </source>
</evidence>
<keyword evidence="2" id="KW-0805">Transcription regulation</keyword>
<keyword evidence="7" id="KW-1185">Reference proteome</keyword>
<protein>
    <submittedName>
        <fullName evidence="6">HTH-type transcriptional regulator HdfR</fullName>
    </submittedName>
</protein>
<dbReference type="EMBL" id="BAABFL010000065">
    <property type="protein sequence ID" value="GAA4648383.1"/>
    <property type="molecule type" value="Genomic_DNA"/>
</dbReference>
<dbReference type="InterPro" id="IPR000847">
    <property type="entry name" value="LysR_HTH_N"/>
</dbReference>
<dbReference type="SUPFAM" id="SSF46785">
    <property type="entry name" value="Winged helix' DNA-binding domain"/>
    <property type="match status" value="1"/>
</dbReference>
<dbReference type="InterPro" id="IPR036388">
    <property type="entry name" value="WH-like_DNA-bd_sf"/>
</dbReference>
<comment type="similarity">
    <text evidence="1">Belongs to the LysR transcriptional regulatory family.</text>
</comment>
<dbReference type="Gene3D" id="3.40.190.290">
    <property type="match status" value="1"/>
</dbReference>
<dbReference type="InterPro" id="IPR050176">
    <property type="entry name" value="LTTR"/>
</dbReference>
<dbReference type="InterPro" id="IPR036390">
    <property type="entry name" value="WH_DNA-bd_sf"/>
</dbReference>
<dbReference type="PANTHER" id="PTHR30579:SF8">
    <property type="entry name" value="HTH-TYPE TRANSCRIPTIONAL REGULATOR HDFR"/>
    <property type="match status" value="1"/>
</dbReference>
<keyword evidence="4" id="KW-0804">Transcription</keyword>
<evidence type="ECO:0000259" key="5">
    <source>
        <dbReference type="PROSITE" id="PS50931"/>
    </source>
</evidence>
<dbReference type="PANTHER" id="PTHR30579">
    <property type="entry name" value="TRANSCRIPTIONAL REGULATOR"/>
    <property type="match status" value="1"/>
</dbReference>
<name>A0ABP8UYW4_9GAMM</name>
<sequence length="293" mass="32774">MDTELLKTFLEVEKTRHFGKAAENLYLTQSAVSSRVRQLESQLSAPLFTRYRNNIQLTPAGERLRTHAEAILAAWDRARLDVALDRNQNVQISIGATPNVWDILLQERINQIFSDNPGIAVRAESVSPEVVARRLLNRTLDLAILFDPPKADELGYCELATVELVMVTRAAIQEDSVPWLSGWVMVDWGTRFGIELSRHLSGLPSPVLHTNSARVALDFLLNNGGCAYLPLTMVQTPMSEGDLYQVNDVPVIKRHIYCSWHEECDRLESLQALMAQLNSQVAIDNGQIGLSVT</sequence>
<dbReference type="PRINTS" id="PR00039">
    <property type="entry name" value="HTHLYSR"/>
</dbReference>
<dbReference type="SUPFAM" id="SSF53850">
    <property type="entry name" value="Periplasmic binding protein-like II"/>
    <property type="match status" value="1"/>
</dbReference>
<proteinExistence type="inferred from homology"/>
<evidence type="ECO:0000256" key="3">
    <source>
        <dbReference type="ARBA" id="ARBA00023125"/>
    </source>
</evidence>